<dbReference type="InterPro" id="IPR027443">
    <property type="entry name" value="IPNS-like_sf"/>
</dbReference>
<evidence type="ECO:0000259" key="6">
    <source>
        <dbReference type="PROSITE" id="PS51471"/>
    </source>
</evidence>
<evidence type="ECO:0000256" key="3">
    <source>
        <dbReference type="ARBA" id="ARBA00022896"/>
    </source>
</evidence>
<dbReference type="InterPro" id="IPR004182">
    <property type="entry name" value="GRAM"/>
</dbReference>
<proteinExistence type="inferred from homology"/>
<dbReference type="FunFam" id="2.60.120.330:FF:000001">
    <property type="entry name" value="Protein SRG1"/>
    <property type="match status" value="1"/>
</dbReference>
<dbReference type="Pfam" id="PF02893">
    <property type="entry name" value="GRAM"/>
    <property type="match status" value="1"/>
</dbReference>
<dbReference type="InterPro" id="IPR050295">
    <property type="entry name" value="Plant_2OG-oxidoreductases"/>
</dbReference>
<reference evidence="7" key="1">
    <citation type="submission" date="2023-10" db="EMBL/GenBank/DDBJ databases">
        <authorList>
            <person name="Domelevo Entfellner J.-B."/>
        </authorList>
    </citation>
    <scope>NUCLEOTIDE SEQUENCE</scope>
</reference>
<dbReference type="Proteomes" id="UP001189624">
    <property type="component" value="Chromosome 2"/>
</dbReference>
<dbReference type="GO" id="GO:0046872">
    <property type="term" value="F:metal ion binding"/>
    <property type="evidence" value="ECO:0007669"/>
    <property type="project" value="UniProtKB-KW"/>
</dbReference>
<evidence type="ECO:0000256" key="5">
    <source>
        <dbReference type="ARBA" id="ARBA00023004"/>
    </source>
</evidence>
<comment type="similarity">
    <text evidence="1">Belongs to the iron/ascorbate-dependent oxidoreductase family.</text>
</comment>
<evidence type="ECO:0000313" key="7">
    <source>
        <dbReference type="EMBL" id="CAJ1932771.1"/>
    </source>
</evidence>
<dbReference type="PANTHER" id="PTHR47991">
    <property type="entry name" value="OXOGLUTARATE/IRON-DEPENDENT DIOXYGENASE"/>
    <property type="match status" value="1"/>
</dbReference>
<sequence>MAAFLQEMLIGFPFSSAAYLGEKSLHRYLPDPATQYTSTTSSNQGEVASVLTRMNKLGRKTNSFATGLKEHVKLGPKLTDTVKGKLSLGARILQVGGVEKVFTQIFSVKDGEKLLKASQCYISTTSGPLAGLLFISTDKVAFCSERSIKAYSSNGHLIRIHYKVVIPLEKIRGVNQSQHVKKPSQKYIEIVTVDNFDFWFMGFLNYQKAFKYLKQAISQAQVNKTTKHNSVGHQKNVIRGCSKNELPDRAMCKGFYNTNIFVFLSTQTANTGSPLLVDSVKELAKEAMAKVPERYLQPQIHPSISLNTDSLPQLPVIDLKKLLSEEVKGSELEKLDLACKEWGFFQLVNHGVGVKLVEDVKRGAEELFNLSMDEKKKLWQKPGDMEGFGQMLGSESSNWVDLFYIFTLPTHLRKQHLFPNIPLPFRENLEDYCLKMRDLAMDIFALIGKALGIEVRDIKESLGEGGQSIRMNYYPPCPQPENVLGLNAHTDGSALTILLQANEVEGLQINKDGTWVPIQPLPNAFIISLGDVMEVMTNGIYRSTTHRAVVNSEKERVSIATFYGPEWSGKIGPAPTLVTPHTPPLFKTIGVAEFYKGYLSPHHFELREQGTLV</sequence>
<dbReference type="GO" id="GO:0008168">
    <property type="term" value="F:methyltransferase activity"/>
    <property type="evidence" value="ECO:0007669"/>
    <property type="project" value="InterPro"/>
</dbReference>
<keyword evidence="8" id="KW-1185">Reference proteome</keyword>
<keyword evidence="5" id="KW-0408">Iron</keyword>
<evidence type="ECO:0000313" key="8">
    <source>
        <dbReference type="Proteomes" id="UP001189624"/>
    </source>
</evidence>
<dbReference type="Gene3D" id="2.60.120.330">
    <property type="entry name" value="B-lactam Antibiotic, Isopenicillin N Synthase, Chain"/>
    <property type="match status" value="1"/>
</dbReference>
<keyword evidence="3" id="KW-0847">Vitamin C</keyword>
<dbReference type="SUPFAM" id="SSF51197">
    <property type="entry name" value="Clavaminate synthase-like"/>
    <property type="match status" value="1"/>
</dbReference>
<evidence type="ECO:0000256" key="1">
    <source>
        <dbReference type="ARBA" id="ARBA00008056"/>
    </source>
</evidence>
<dbReference type="GO" id="GO:0006694">
    <property type="term" value="P:steroid biosynthetic process"/>
    <property type="evidence" value="ECO:0007669"/>
    <property type="project" value="InterPro"/>
</dbReference>
<dbReference type="InterPro" id="IPR011993">
    <property type="entry name" value="PH-like_dom_sf"/>
</dbReference>
<dbReference type="Pfam" id="PF14226">
    <property type="entry name" value="DIOX_N"/>
    <property type="match status" value="1"/>
</dbReference>
<gene>
    <name evidence="7" type="ORF">AYBTSS11_LOCUS5984</name>
</gene>
<dbReference type="Gramene" id="rna-AYBTSS11_LOCUS5984">
    <property type="protein sequence ID" value="CAJ1932771.1"/>
    <property type="gene ID" value="gene-AYBTSS11_LOCUS5984"/>
</dbReference>
<dbReference type="InterPro" id="IPR005123">
    <property type="entry name" value="Oxoglu/Fe-dep_dioxygenase_dom"/>
</dbReference>
<dbReference type="GO" id="GO:0031418">
    <property type="term" value="F:L-ascorbic acid binding"/>
    <property type="evidence" value="ECO:0007669"/>
    <property type="project" value="UniProtKB-KW"/>
</dbReference>
<dbReference type="Pfam" id="PF03171">
    <property type="entry name" value="2OG-FeII_Oxy"/>
    <property type="match status" value="1"/>
</dbReference>
<organism evidence="7 8">
    <name type="scientific">Sphenostylis stenocarpa</name>
    <dbReference type="NCBI Taxonomy" id="92480"/>
    <lineage>
        <taxon>Eukaryota</taxon>
        <taxon>Viridiplantae</taxon>
        <taxon>Streptophyta</taxon>
        <taxon>Embryophyta</taxon>
        <taxon>Tracheophyta</taxon>
        <taxon>Spermatophyta</taxon>
        <taxon>Magnoliopsida</taxon>
        <taxon>eudicotyledons</taxon>
        <taxon>Gunneridae</taxon>
        <taxon>Pentapetalae</taxon>
        <taxon>rosids</taxon>
        <taxon>fabids</taxon>
        <taxon>Fabales</taxon>
        <taxon>Fabaceae</taxon>
        <taxon>Papilionoideae</taxon>
        <taxon>50 kb inversion clade</taxon>
        <taxon>NPAAA clade</taxon>
        <taxon>indigoferoid/millettioid clade</taxon>
        <taxon>Phaseoleae</taxon>
        <taxon>Sphenostylis</taxon>
    </lineage>
</organism>
<accession>A0AA86S9W8</accession>
<dbReference type="EMBL" id="OY731399">
    <property type="protein sequence ID" value="CAJ1932771.1"/>
    <property type="molecule type" value="Genomic_DNA"/>
</dbReference>
<evidence type="ECO:0000256" key="4">
    <source>
        <dbReference type="ARBA" id="ARBA00023002"/>
    </source>
</evidence>
<dbReference type="InterPro" id="IPR026992">
    <property type="entry name" value="DIOX_N"/>
</dbReference>
<protein>
    <recommendedName>
        <fullName evidence="6">Fe2OG dioxygenase domain-containing protein</fullName>
    </recommendedName>
</protein>
<dbReference type="Gene3D" id="2.30.29.30">
    <property type="entry name" value="Pleckstrin-homology domain (PH domain)/Phosphotyrosine-binding domain (PTB)"/>
    <property type="match status" value="1"/>
</dbReference>
<feature type="domain" description="Fe2OG dioxygenase" evidence="6">
    <location>
        <begin position="465"/>
        <end position="565"/>
    </location>
</feature>
<dbReference type="SMART" id="SM00568">
    <property type="entry name" value="GRAM"/>
    <property type="match status" value="1"/>
</dbReference>
<dbReference type="GO" id="GO:0016491">
    <property type="term" value="F:oxidoreductase activity"/>
    <property type="evidence" value="ECO:0007669"/>
    <property type="project" value="UniProtKB-KW"/>
</dbReference>
<dbReference type="PROSITE" id="PS51471">
    <property type="entry name" value="FE2OG_OXY"/>
    <property type="match status" value="1"/>
</dbReference>
<keyword evidence="2" id="KW-0479">Metal-binding</keyword>
<name>A0AA86S9W8_9FABA</name>
<dbReference type="AlphaFoldDB" id="A0AA86S9W8"/>
<evidence type="ECO:0000256" key="2">
    <source>
        <dbReference type="ARBA" id="ARBA00022723"/>
    </source>
</evidence>
<dbReference type="InterPro" id="IPR044861">
    <property type="entry name" value="IPNS-like_FE2OG_OXY"/>
</dbReference>
<keyword evidence="4" id="KW-0560">Oxidoreductase</keyword>